<dbReference type="InterPro" id="IPR036390">
    <property type="entry name" value="WH_DNA-bd_sf"/>
</dbReference>
<dbReference type="EMBL" id="JAGSOV010000082">
    <property type="protein sequence ID" value="MCO1660367.1"/>
    <property type="molecule type" value="Genomic_DNA"/>
</dbReference>
<dbReference type="Proteomes" id="UP001165283">
    <property type="component" value="Unassembled WGS sequence"/>
</dbReference>
<keyword evidence="2 5" id="KW-0238">DNA-binding</keyword>
<organism evidence="5 6">
    <name type="scientific">Pseudonocardia humida</name>
    <dbReference type="NCBI Taxonomy" id="2800819"/>
    <lineage>
        <taxon>Bacteria</taxon>
        <taxon>Bacillati</taxon>
        <taxon>Actinomycetota</taxon>
        <taxon>Actinomycetes</taxon>
        <taxon>Pseudonocardiales</taxon>
        <taxon>Pseudonocardiaceae</taxon>
        <taxon>Pseudonocardia</taxon>
    </lineage>
</organism>
<feature type="domain" description="HTH marR-type" evidence="4">
    <location>
        <begin position="1"/>
        <end position="141"/>
    </location>
</feature>
<dbReference type="PANTHER" id="PTHR33164:SF99">
    <property type="entry name" value="MARR FAMILY REGULATORY PROTEIN"/>
    <property type="match status" value="1"/>
</dbReference>
<dbReference type="GO" id="GO:0003677">
    <property type="term" value="F:DNA binding"/>
    <property type="evidence" value="ECO:0007669"/>
    <property type="project" value="UniProtKB-KW"/>
</dbReference>
<dbReference type="PANTHER" id="PTHR33164">
    <property type="entry name" value="TRANSCRIPTIONAL REGULATOR, MARR FAMILY"/>
    <property type="match status" value="1"/>
</dbReference>
<dbReference type="InterPro" id="IPR000835">
    <property type="entry name" value="HTH_MarR-typ"/>
</dbReference>
<evidence type="ECO:0000256" key="3">
    <source>
        <dbReference type="ARBA" id="ARBA00023163"/>
    </source>
</evidence>
<evidence type="ECO:0000313" key="5">
    <source>
        <dbReference type="EMBL" id="MCO1660367.1"/>
    </source>
</evidence>
<evidence type="ECO:0000256" key="2">
    <source>
        <dbReference type="ARBA" id="ARBA00023125"/>
    </source>
</evidence>
<name>A0ABT1ABF9_9PSEU</name>
<evidence type="ECO:0000256" key="1">
    <source>
        <dbReference type="ARBA" id="ARBA00023015"/>
    </source>
</evidence>
<dbReference type="CDD" id="cd00090">
    <property type="entry name" value="HTH_ARSR"/>
    <property type="match status" value="1"/>
</dbReference>
<evidence type="ECO:0000313" key="6">
    <source>
        <dbReference type="Proteomes" id="UP001165283"/>
    </source>
</evidence>
<dbReference type="SUPFAM" id="SSF46785">
    <property type="entry name" value="Winged helix' DNA-binding domain"/>
    <property type="match status" value="1"/>
</dbReference>
<evidence type="ECO:0000259" key="4">
    <source>
        <dbReference type="PROSITE" id="PS50995"/>
    </source>
</evidence>
<dbReference type="InterPro" id="IPR023187">
    <property type="entry name" value="Tscrpt_reg_MarR-type_CS"/>
</dbReference>
<dbReference type="SMART" id="SM00347">
    <property type="entry name" value="HTH_MARR"/>
    <property type="match status" value="1"/>
</dbReference>
<keyword evidence="6" id="KW-1185">Reference proteome</keyword>
<keyword evidence="3" id="KW-0804">Transcription</keyword>
<comment type="caution">
    <text evidence="5">The sequence shown here is derived from an EMBL/GenBank/DDBJ whole genome shotgun (WGS) entry which is preliminary data.</text>
</comment>
<reference evidence="5" key="1">
    <citation type="submission" date="2021-04" db="EMBL/GenBank/DDBJ databases">
        <title>Pseudonocardia sp. nov., isolated from sandy soil of mangrove forest.</title>
        <authorList>
            <person name="Zan Z."/>
            <person name="Huang R."/>
            <person name="Liu W."/>
        </authorList>
    </citation>
    <scope>NUCLEOTIDE SEQUENCE</scope>
    <source>
        <strain evidence="5">S2-4</strain>
    </source>
</reference>
<dbReference type="InterPro" id="IPR036388">
    <property type="entry name" value="WH-like_DNA-bd_sf"/>
</dbReference>
<dbReference type="Pfam" id="PF12802">
    <property type="entry name" value="MarR_2"/>
    <property type="match status" value="1"/>
</dbReference>
<keyword evidence="1" id="KW-0805">Transcription regulation</keyword>
<dbReference type="PROSITE" id="PS50995">
    <property type="entry name" value="HTH_MARR_2"/>
    <property type="match status" value="1"/>
</dbReference>
<dbReference type="PROSITE" id="PS01117">
    <property type="entry name" value="HTH_MARR_1"/>
    <property type="match status" value="1"/>
</dbReference>
<dbReference type="Gene3D" id="1.10.10.10">
    <property type="entry name" value="Winged helix-like DNA-binding domain superfamily/Winged helix DNA-binding domain"/>
    <property type="match status" value="1"/>
</dbReference>
<gene>
    <name evidence="5" type="ORF">KDL28_35440</name>
</gene>
<sequence>MEVPVADLDLSDISMFAGWAMADELLRRLAADGFGDLRVHDGVVFQHVLAGPLSITDLAGRMDVTQQAASKAVADLERRDLLERRPSDRDGRTRLLRLTERGRAAVAAGRRHRGALDAELAAALGPARVDAARALLAEVLAHLGAVDAVRTRRIRPPA</sequence>
<accession>A0ABT1ABF9</accession>
<dbReference type="InterPro" id="IPR039422">
    <property type="entry name" value="MarR/SlyA-like"/>
</dbReference>
<protein>
    <submittedName>
        <fullName evidence="5">Winged helix DNA-binding protein</fullName>
    </submittedName>
</protein>
<dbReference type="InterPro" id="IPR011991">
    <property type="entry name" value="ArsR-like_HTH"/>
</dbReference>
<proteinExistence type="predicted"/>